<dbReference type="AlphaFoldDB" id="A0A930YDP4"/>
<feature type="compositionally biased region" description="Low complexity" evidence="1">
    <location>
        <begin position="71"/>
        <end position="114"/>
    </location>
</feature>
<dbReference type="Proteomes" id="UP000656804">
    <property type="component" value="Unassembled WGS sequence"/>
</dbReference>
<feature type="compositionally biased region" description="Low complexity" evidence="1">
    <location>
        <begin position="45"/>
        <end position="57"/>
    </location>
</feature>
<feature type="compositionally biased region" description="Pro residues" evidence="1">
    <location>
        <begin position="58"/>
        <end position="70"/>
    </location>
</feature>
<feature type="compositionally biased region" description="Pro residues" evidence="1">
    <location>
        <begin position="132"/>
        <end position="146"/>
    </location>
</feature>
<name>A0A930YDP4_9ACTN</name>
<feature type="region of interest" description="Disordered" evidence="1">
    <location>
        <begin position="1"/>
        <end position="150"/>
    </location>
</feature>
<feature type="compositionally biased region" description="Pro residues" evidence="1">
    <location>
        <begin position="30"/>
        <end position="44"/>
    </location>
</feature>
<accession>A0A930YDP4</accession>
<dbReference type="RefSeq" id="WP_194503926.1">
    <property type="nucleotide sequence ID" value="NZ_JADIVZ010000006.1"/>
</dbReference>
<reference evidence="2" key="1">
    <citation type="submission" date="2020-11" db="EMBL/GenBank/DDBJ databases">
        <title>Nocardioides sp. CBS4Y-1, whole genome shotgun sequence.</title>
        <authorList>
            <person name="Tuo L."/>
        </authorList>
    </citation>
    <scope>NUCLEOTIDE SEQUENCE</scope>
    <source>
        <strain evidence="2">CBS4Y-1</strain>
    </source>
</reference>
<organism evidence="2 3">
    <name type="scientific">Nocardioides acrostichi</name>
    <dbReference type="NCBI Taxonomy" id="2784339"/>
    <lineage>
        <taxon>Bacteria</taxon>
        <taxon>Bacillati</taxon>
        <taxon>Actinomycetota</taxon>
        <taxon>Actinomycetes</taxon>
        <taxon>Propionibacteriales</taxon>
        <taxon>Nocardioidaceae</taxon>
        <taxon>Nocardioides</taxon>
    </lineage>
</organism>
<feature type="region of interest" description="Disordered" evidence="1">
    <location>
        <begin position="203"/>
        <end position="224"/>
    </location>
</feature>
<dbReference type="EMBL" id="JADIVZ010000006">
    <property type="protein sequence ID" value="MBF4162669.1"/>
    <property type="molecule type" value="Genomic_DNA"/>
</dbReference>
<evidence type="ECO:0000313" key="2">
    <source>
        <dbReference type="EMBL" id="MBF4162669.1"/>
    </source>
</evidence>
<gene>
    <name evidence="2" type="ORF">ISG29_13305</name>
</gene>
<comment type="caution">
    <text evidence="2">The sequence shown here is derived from an EMBL/GenBank/DDBJ whole genome shotgun (WGS) entry which is preliminary data.</text>
</comment>
<proteinExistence type="predicted"/>
<keyword evidence="3" id="KW-1185">Reference proteome</keyword>
<evidence type="ECO:0000256" key="1">
    <source>
        <dbReference type="SAM" id="MobiDB-lite"/>
    </source>
</evidence>
<sequence>MSRPPFSSPGSAPRRTDLPFLLTRSRRRPTPVPDPAPAAPPAQPSPAASSSLDLSSPSAPPGEPAPPPAAAPVSSLDLSTASDPAPAPPSATVSSSLDLSSSEPADAPSSEPSAGRATSLDLSAPASDDEPTPPPPSTPAPPPGPGPVRGVTERVVVRAGDRFVRLSRLQSAIGSLTIEAMCSPAVGDLQLGAAWRLKDGDTGVLRRDPQRGTPAHAPAGSARPVAAVTRAQYETLTLDLRQVRDLDTVLVFGLGGTPAPLAWGGTVAVTTYAGARVEIPLDAEPSGGVMPLLTLRQADGWLFVRAERLWPVASLRQACAEFGFAGLTWLDANTPAT</sequence>
<protein>
    <submittedName>
        <fullName evidence="2">Uncharacterized protein</fullName>
    </submittedName>
</protein>
<evidence type="ECO:0000313" key="3">
    <source>
        <dbReference type="Proteomes" id="UP000656804"/>
    </source>
</evidence>